<evidence type="ECO:0000256" key="6">
    <source>
        <dbReference type="SAM" id="MobiDB-lite"/>
    </source>
</evidence>
<dbReference type="Pfam" id="PF00400">
    <property type="entry name" value="WD40"/>
    <property type="match status" value="7"/>
</dbReference>
<dbReference type="InterPro" id="IPR020472">
    <property type="entry name" value="WD40_PAC1"/>
</dbReference>
<protein>
    <submittedName>
        <fullName evidence="7">Uncharacterized protein</fullName>
    </submittedName>
</protein>
<dbReference type="EMBL" id="CP009389">
    <property type="protein sequence ID" value="AIN97540.1"/>
    <property type="molecule type" value="Genomic_DNA"/>
</dbReference>
<name>A0A088RNY2_LEIPA</name>
<dbReference type="KEGG" id="lpan:LPMP_200480"/>
<feature type="repeat" description="WD" evidence="5">
    <location>
        <begin position="346"/>
        <end position="378"/>
    </location>
</feature>
<dbReference type="SUPFAM" id="SSF50974">
    <property type="entry name" value="Nitrous oxide reductase, N-terminal domain"/>
    <property type="match status" value="1"/>
</dbReference>
<evidence type="ECO:0000256" key="4">
    <source>
        <dbReference type="ARBA" id="ARBA00023274"/>
    </source>
</evidence>
<evidence type="ECO:0000256" key="5">
    <source>
        <dbReference type="PROSITE-ProRule" id="PRU00221"/>
    </source>
</evidence>
<dbReference type="PANTHER" id="PTHR19879:SF9">
    <property type="entry name" value="TRANSCRIPTION INITIATION FACTOR TFIID SUBUNIT 5"/>
    <property type="match status" value="1"/>
</dbReference>
<accession>A0A088RNY2</accession>
<dbReference type="InterPro" id="IPR015943">
    <property type="entry name" value="WD40/YVTN_repeat-like_dom_sf"/>
</dbReference>
<dbReference type="PRINTS" id="PR00320">
    <property type="entry name" value="GPROTEINBRPT"/>
</dbReference>
<dbReference type="InterPro" id="IPR019775">
    <property type="entry name" value="WD40_repeat_CS"/>
</dbReference>
<sequence length="725" mass="76823">MSYSAYQVAGSADPLRPTLEMCFRGHRQGVCSVDFQPTLSPSPLIPEVASGGADGVVMLWNAKATTRTMRFMGHRGPVLAVACSPRAKLLASGGYDGYVRLWIPNTRRTTATYGLHAESLDDRNSCGWRGHTGAARVVVFAQDGSDYLYTAGNDKTVKCWDLNYASSSQHIGVGPGNKFVGSFAAPSSTGQHGTGHMNWVRTVAVQSAYTSSSFFHYLASGGDDHAICVWDTRTRAPVHILFDCRASVHSLSFHPDGYVLASGDASGAINIFDLRRVSSMPTASTTCGGSPAPRRFSTLLQHYRDAHAGGVQCVDFAPNGGWLLSAGNDSTAKLWDVKQVYLYCTVHGHEGPVKSCRFSEDGRWFATGGGADKTVLVWRSGLAEAVAGCDSTAETTLAIGKDAALTAVTPSRKVCFSGDAPALQFSSSMTQLSRNATQRCKLQGDSLPRCSGVSNSPKTSASQSGGSGTASSCRGGSGCPNVNVGAAAPAANASVAVKAATSLGRPPLPLSLMKKEQGASPPEPFSRDNAHFADAKVSDCKGEKESSVVAHDRSFVRSDYPQDYLVASVADASGEVGNNHSLQQPDIEHDTASGGTNTLHQQEAPLDGISSSARSAVIAAEEREQEVLVAQERAYQRLQEERIIQQRLANLEEALASLATYMQSQHLRQAKEIHDTRMRSRSQADKYDADLADLKCLIARLAVPAADMGSANATSLTMSKGEGGP</sequence>
<dbReference type="RefSeq" id="XP_010698247.1">
    <property type="nucleotide sequence ID" value="XM_010699945.1"/>
</dbReference>
<evidence type="ECO:0000256" key="3">
    <source>
        <dbReference type="ARBA" id="ARBA00022980"/>
    </source>
</evidence>
<proteinExistence type="predicted"/>
<gene>
    <name evidence="7" type="ORF">LPMP_200480</name>
</gene>
<dbReference type="GO" id="GO:0005840">
    <property type="term" value="C:ribosome"/>
    <property type="evidence" value="ECO:0007669"/>
    <property type="project" value="UniProtKB-KW"/>
</dbReference>
<dbReference type="InterPro" id="IPR011045">
    <property type="entry name" value="N2O_reductase_N"/>
</dbReference>
<feature type="repeat" description="WD" evidence="5">
    <location>
        <begin position="304"/>
        <end position="338"/>
    </location>
</feature>
<dbReference type="PROSITE" id="PS50082">
    <property type="entry name" value="WD_REPEATS_2"/>
    <property type="match status" value="7"/>
</dbReference>
<feature type="repeat" description="WD" evidence="5">
    <location>
        <begin position="128"/>
        <end position="170"/>
    </location>
</feature>
<dbReference type="PROSITE" id="PS00678">
    <property type="entry name" value="WD_REPEATS_1"/>
    <property type="match status" value="2"/>
</dbReference>
<dbReference type="VEuPathDB" id="TriTrypDB:LPMP_200480"/>
<evidence type="ECO:0000313" key="7">
    <source>
        <dbReference type="EMBL" id="AIN97540.1"/>
    </source>
</evidence>
<feature type="compositionally biased region" description="Low complexity" evidence="6">
    <location>
        <begin position="459"/>
        <end position="472"/>
    </location>
</feature>
<reference evidence="7 8" key="1">
    <citation type="journal article" date="2015" name="Sci. Rep.">
        <title>The genome of Leishmania panamensis: insights into genomics of the L. (Viannia) subgenus.</title>
        <authorList>
            <person name="Llanes A."/>
            <person name="Restrepo C.M."/>
            <person name="Vecchio G.D."/>
            <person name="Anguizola F.J."/>
            <person name="Lleonart R."/>
        </authorList>
    </citation>
    <scope>NUCLEOTIDE SEQUENCE [LARGE SCALE GENOMIC DNA]</scope>
    <source>
        <strain evidence="7 8">MHOM/PA/94/PSC-1</strain>
    </source>
</reference>
<dbReference type="Proteomes" id="UP000063063">
    <property type="component" value="Chromosome 20"/>
</dbReference>
<organism evidence="7 8">
    <name type="scientific">Leishmania panamensis</name>
    <dbReference type="NCBI Taxonomy" id="5679"/>
    <lineage>
        <taxon>Eukaryota</taxon>
        <taxon>Discoba</taxon>
        <taxon>Euglenozoa</taxon>
        <taxon>Kinetoplastea</taxon>
        <taxon>Metakinetoplastina</taxon>
        <taxon>Trypanosomatida</taxon>
        <taxon>Trypanosomatidae</taxon>
        <taxon>Leishmaniinae</taxon>
        <taxon>Leishmania</taxon>
        <taxon>Leishmania guyanensis species complex</taxon>
    </lineage>
</organism>
<feature type="repeat" description="WD" evidence="5">
    <location>
        <begin position="217"/>
        <end position="240"/>
    </location>
</feature>
<dbReference type="PROSITE" id="PS50294">
    <property type="entry name" value="WD_REPEATS_REGION"/>
    <property type="match status" value="3"/>
</dbReference>
<feature type="repeat" description="WD" evidence="5">
    <location>
        <begin position="241"/>
        <end position="282"/>
    </location>
</feature>
<dbReference type="GeneID" id="22574255"/>
<feature type="region of interest" description="Disordered" evidence="6">
    <location>
        <begin position="448"/>
        <end position="473"/>
    </location>
</feature>
<dbReference type="CDD" id="cd00200">
    <property type="entry name" value="WD40"/>
    <property type="match status" value="1"/>
</dbReference>
<keyword evidence="1 5" id="KW-0853">WD repeat</keyword>
<keyword evidence="4" id="KW-0687">Ribonucleoprotein</keyword>
<dbReference type="Gene3D" id="2.130.10.10">
    <property type="entry name" value="YVTN repeat-like/Quinoprotein amine dehydrogenase"/>
    <property type="match status" value="3"/>
</dbReference>
<dbReference type="PANTHER" id="PTHR19879">
    <property type="entry name" value="TRANSCRIPTION INITIATION FACTOR TFIID"/>
    <property type="match status" value="1"/>
</dbReference>
<evidence type="ECO:0000256" key="2">
    <source>
        <dbReference type="ARBA" id="ARBA00022737"/>
    </source>
</evidence>
<feature type="repeat" description="WD" evidence="5">
    <location>
        <begin position="23"/>
        <end position="70"/>
    </location>
</feature>
<dbReference type="eggNOG" id="ENOG502QSVJ">
    <property type="taxonomic scope" value="Eukaryota"/>
</dbReference>
<dbReference type="SMART" id="SM00320">
    <property type="entry name" value="WD40"/>
    <property type="match status" value="7"/>
</dbReference>
<feature type="repeat" description="WD" evidence="5">
    <location>
        <begin position="71"/>
        <end position="112"/>
    </location>
</feature>
<dbReference type="InterPro" id="IPR001680">
    <property type="entry name" value="WD40_rpt"/>
</dbReference>
<dbReference type="OrthoDB" id="10264588at2759"/>
<dbReference type="GO" id="GO:1990904">
    <property type="term" value="C:ribonucleoprotein complex"/>
    <property type="evidence" value="ECO:0007669"/>
    <property type="project" value="UniProtKB-KW"/>
</dbReference>
<dbReference type="AlphaFoldDB" id="A0A088RNY2"/>
<evidence type="ECO:0000313" key="8">
    <source>
        <dbReference type="Proteomes" id="UP000063063"/>
    </source>
</evidence>
<dbReference type="VEuPathDB" id="TriTrypDB:LPAL13_200008600"/>
<evidence type="ECO:0000256" key="1">
    <source>
        <dbReference type="ARBA" id="ARBA00022574"/>
    </source>
</evidence>
<dbReference type="SUPFAM" id="SSF50978">
    <property type="entry name" value="WD40 repeat-like"/>
    <property type="match status" value="1"/>
</dbReference>
<keyword evidence="2" id="KW-0677">Repeat</keyword>
<dbReference type="InterPro" id="IPR036322">
    <property type="entry name" value="WD40_repeat_dom_sf"/>
</dbReference>
<feature type="region of interest" description="Disordered" evidence="6">
    <location>
        <begin position="507"/>
        <end position="527"/>
    </location>
</feature>
<keyword evidence="3" id="KW-0689">Ribosomal protein</keyword>
<keyword evidence="8" id="KW-1185">Reference proteome</keyword>